<name>A0ABS0Q2C9_9BACT</name>
<dbReference type="EMBL" id="JAEDAE010000001">
    <property type="protein sequence ID" value="MBH8556503.1"/>
    <property type="molecule type" value="Genomic_DNA"/>
</dbReference>
<reference evidence="1 2" key="1">
    <citation type="submission" date="2020-12" db="EMBL/GenBank/DDBJ databases">
        <title>Hymenobacter sp.</title>
        <authorList>
            <person name="Kim M.K."/>
        </authorList>
    </citation>
    <scope>NUCLEOTIDE SEQUENCE [LARGE SCALE GENOMIC DNA]</scope>
    <source>
        <strain evidence="1 2">BT442</strain>
    </source>
</reference>
<dbReference type="Pfam" id="PF07609">
    <property type="entry name" value="DUF1572"/>
    <property type="match status" value="1"/>
</dbReference>
<gene>
    <name evidence="1" type="ORF">I7X13_00490</name>
</gene>
<sequence>MPTPSAADALGAALLASFRHSFQQYKTLADRALGQLSDAEWLHRPAPGSNSAAVIVQHMAGNLRSRFTDFLTTDGEKPTRQRDQEFEEPQSAAGIPALRQEWEAAWQVLFDLLNELQPADLLRTVTIRGEAHSVLEAVQRQVAHYASHVGQLVQLAKIIRGDDFQSLSIPRGQSQQFNQAMQDRK</sequence>
<dbReference type="RefSeq" id="WP_198073953.1">
    <property type="nucleotide sequence ID" value="NZ_JAEDAE010000001.1"/>
</dbReference>
<keyword evidence="2" id="KW-1185">Reference proteome</keyword>
<dbReference type="InterPro" id="IPR011466">
    <property type="entry name" value="DUF1572"/>
</dbReference>
<evidence type="ECO:0000313" key="2">
    <source>
        <dbReference type="Proteomes" id="UP000625631"/>
    </source>
</evidence>
<dbReference type="Proteomes" id="UP000625631">
    <property type="component" value="Unassembled WGS sequence"/>
</dbReference>
<organism evidence="1 2">
    <name type="scientific">Hymenobacter negativus</name>
    <dbReference type="NCBI Taxonomy" id="2795026"/>
    <lineage>
        <taxon>Bacteria</taxon>
        <taxon>Pseudomonadati</taxon>
        <taxon>Bacteroidota</taxon>
        <taxon>Cytophagia</taxon>
        <taxon>Cytophagales</taxon>
        <taxon>Hymenobacteraceae</taxon>
        <taxon>Hymenobacter</taxon>
    </lineage>
</organism>
<dbReference type="SUPFAM" id="SSF109854">
    <property type="entry name" value="DinB/YfiT-like putative metalloenzymes"/>
    <property type="match status" value="1"/>
</dbReference>
<dbReference type="InterPro" id="IPR034660">
    <property type="entry name" value="DinB/YfiT-like"/>
</dbReference>
<proteinExistence type="predicted"/>
<comment type="caution">
    <text evidence="1">The sequence shown here is derived from an EMBL/GenBank/DDBJ whole genome shotgun (WGS) entry which is preliminary data.</text>
</comment>
<protein>
    <submittedName>
        <fullName evidence="1">DUF1572 family protein</fullName>
    </submittedName>
</protein>
<evidence type="ECO:0000313" key="1">
    <source>
        <dbReference type="EMBL" id="MBH8556503.1"/>
    </source>
</evidence>
<dbReference type="Gene3D" id="1.20.120.450">
    <property type="entry name" value="dinb family like domain"/>
    <property type="match status" value="1"/>
</dbReference>
<accession>A0ABS0Q2C9</accession>